<accession>A0A210QQ33</accession>
<evidence type="ECO:0000259" key="5">
    <source>
        <dbReference type="SMART" id="SM00460"/>
    </source>
</evidence>
<dbReference type="PIRSF" id="PIRSF000459">
    <property type="entry name" value="TGM_EBP42"/>
    <property type="match status" value="1"/>
</dbReference>
<dbReference type="Gene3D" id="2.60.40.10">
    <property type="entry name" value="Immunoglobulins"/>
    <property type="match status" value="3"/>
</dbReference>
<gene>
    <name evidence="6" type="ORF">KP79_PYT13816</name>
</gene>
<dbReference type="SUPFAM" id="SSF49309">
    <property type="entry name" value="Transglutaminase, two C-terminal domains"/>
    <property type="match status" value="2"/>
</dbReference>
<dbReference type="EMBL" id="NEDP02002420">
    <property type="protein sequence ID" value="OWF50856.1"/>
    <property type="molecule type" value="Genomic_DNA"/>
</dbReference>
<feature type="binding site" evidence="3">
    <location>
        <position position="492"/>
    </location>
    <ligand>
        <name>Ca(2+)</name>
        <dbReference type="ChEBI" id="CHEBI:29108"/>
    </ligand>
</feature>
<dbReference type="GO" id="GO:0003810">
    <property type="term" value="F:protein-glutamine gamma-glutamyltransferase activity"/>
    <property type="evidence" value="ECO:0007669"/>
    <property type="project" value="InterPro"/>
</dbReference>
<dbReference type="PANTHER" id="PTHR11590:SF40">
    <property type="entry name" value="HEMOCYTE PROTEIN-GLUTAMINE GAMMA-GLUTAMYLTRANSFERASE-LIKE PROTEIN"/>
    <property type="match status" value="1"/>
</dbReference>
<keyword evidence="3" id="KW-0479">Metal-binding</keyword>
<feature type="binding site" evidence="3">
    <location>
        <position position="490"/>
    </location>
    <ligand>
        <name>Ca(2+)</name>
        <dbReference type="ChEBI" id="CHEBI:29108"/>
    </ligand>
</feature>
<dbReference type="InterPro" id="IPR038765">
    <property type="entry name" value="Papain-like_cys_pep_sf"/>
</dbReference>
<organism evidence="6 7">
    <name type="scientific">Mizuhopecten yessoensis</name>
    <name type="common">Japanese scallop</name>
    <name type="synonym">Patinopecten yessoensis</name>
    <dbReference type="NCBI Taxonomy" id="6573"/>
    <lineage>
        <taxon>Eukaryota</taxon>
        <taxon>Metazoa</taxon>
        <taxon>Spiralia</taxon>
        <taxon>Lophotrochozoa</taxon>
        <taxon>Mollusca</taxon>
        <taxon>Bivalvia</taxon>
        <taxon>Autobranchia</taxon>
        <taxon>Pteriomorphia</taxon>
        <taxon>Pectinida</taxon>
        <taxon>Pectinoidea</taxon>
        <taxon>Pectinidae</taxon>
        <taxon>Mizuhopecten</taxon>
    </lineage>
</organism>
<sequence>MPYTSRLEINVGHHGQPVLCMGRYNVGIGNRRRRGHARRQRIPLFFQDWLRGRCMHVYSDKDEKPVDPERDDEDSSDDEVNEVVRKLLTVKAVRFNIQDNSRAHHTNEYDLTEKDADKAPSLVVRRGQPFDIDIDFERKFDESKEDMKLVFATGKSPSIINGTKVEIILSKEDLPGKWGAAIKEKKGNTVKLKIFTPPTCYVGKWCFQVRAFSKSPKPDQTSVCKVYAHSQLIYMLFNPWCKDDQVYLHDDGLLDEYVLNDTGKIFVGVAKSIGVRPWNFAQFEDPVLDCVLSILDWKGFPASSRGDPIKVVRKLTALVNSSDDNGILTGNWSGNYEGGKKPTSWTGSQAIIEEYYKTKSPVKYGQCWVFSAVLTTCCRALGLPTRSVTNFASAHDTDVSISIDYHFDSEGNPLKEYNNDSVWNFHVWNDVWMARPDLKDQEYGGWQACDSTPQEQSDGQYRCGPCPLMAIKNGDINVPYDGHFIFAEVNADVVFWQISENDQKKKMGVRTQSVGQHLSTYKPKCRGETDTSDIFSPCTDKRWEDITSEYKHKEGWGAERAAVMMANMSGTRAGIYNQPVEASQDVSVKVLNNEQCNYGDDLVVEVEFENLSKEERTVSGTWSLRSFYSTGVYAYQVRSERLHVNLGSEQKETKKMQIKFEEYNPNTIEGCFFKTSIVCMVQETNQTAMDDDDFRLIKPDLHLKVPKEVKVGSPFKVIVSFNNPLPVTLTQCSLEIEGPGLLKPRTIKQSSVGAQQTFNYDMEMTASKPGTRTIIANFDSKEIVDINGSHEIEVKEN</sequence>
<dbReference type="SUPFAM" id="SSF54001">
    <property type="entry name" value="Cysteine proteinases"/>
    <property type="match status" value="1"/>
</dbReference>
<feature type="active site" evidence="2">
    <location>
        <position position="450"/>
    </location>
</feature>
<dbReference type="InterPro" id="IPR036985">
    <property type="entry name" value="Transglutaminase-like_sf"/>
</dbReference>
<dbReference type="FunFam" id="3.90.260.10:FF:000002">
    <property type="entry name" value="Erythrocyte membrane protein band 4.2"/>
    <property type="match status" value="1"/>
</dbReference>
<dbReference type="Gene3D" id="3.90.260.10">
    <property type="entry name" value="Transglutaminase-like"/>
    <property type="match status" value="1"/>
</dbReference>
<dbReference type="InterPro" id="IPR002931">
    <property type="entry name" value="Transglutaminase-like"/>
</dbReference>
<dbReference type="InterPro" id="IPR013783">
    <property type="entry name" value="Ig-like_fold"/>
</dbReference>
<feature type="compositionally biased region" description="Acidic residues" evidence="4">
    <location>
        <begin position="69"/>
        <end position="80"/>
    </location>
</feature>
<feature type="binding site" evidence="3">
    <location>
        <position position="559"/>
    </location>
    <ligand>
        <name>Ca(2+)</name>
        <dbReference type="ChEBI" id="CHEBI:29108"/>
    </ligand>
</feature>
<dbReference type="PROSITE" id="PS00547">
    <property type="entry name" value="TRANSGLUTAMINASES"/>
    <property type="match status" value="1"/>
</dbReference>
<dbReference type="InterPro" id="IPR014756">
    <property type="entry name" value="Ig_E-set"/>
</dbReference>
<keyword evidence="7" id="KW-1185">Reference proteome</keyword>
<reference evidence="6 7" key="1">
    <citation type="journal article" date="2017" name="Nat. Ecol. Evol.">
        <title>Scallop genome provides insights into evolution of bilaterian karyotype and development.</title>
        <authorList>
            <person name="Wang S."/>
            <person name="Zhang J."/>
            <person name="Jiao W."/>
            <person name="Li J."/>
            <person name="Xun X."/>
            <person name="Sun Y."/>
            <person name="Guo X."/>
            <person name="Huan P."/>
            <person name="Dong B."/>
            <person name="Zhang L."/>
            <person name="Hu X."/>
            <person name="Sun X."/>
            <person name="Wang J."/>
            <person name="Zhao C."/>
            <person name="Wang Y."/>
            <person name="Wang D."/>
            <person name="Huang X."/>
            <person name="Wang R."/>
            <person name="Lv J."/>
            <person name="Li Y."/>
            <person name="Zhang Z."/>
            <person name="Liu B."/>
            <person name="Lu W."/>
            <person name="Hui Y."/>
            <person name="Liang J."/>
            <person name="Zhou Z."/>
            <person name="Hou R."/>
            <person name="Li X."/>
            <person name="Liu Y."/>
            <person name="Li H."/>
            <person name="Ning X."/>
            <person name="Lin Y."/>
            <person name="Zhao L."/>
            <person name="Xing Q."/>
            <person name="Dou J."/>
            <person name="Li Y."/>
            <person name="Mao J."/>
            <person name="Guo H."/>
            <person name="Dou H."/>
            <person name="Li T."/>
            <person name="Mu C."/>
            <person name="Jiang W."/>
            <person name="Fu Q."/>
            <person name="Fu X."/>
            <person name="Miao Y."/>
            <person name="Liu J."/>
            <person name="Yu Q."/>
            <person name="Li R."/>
            <person name="Liao H."/>
            <person name="Li X."/>
            <person name="Kong Y."/>
            <person name="Jiang Z."/>
            <person name="Chourrout D."/>
            <person name="Li R."/>
            <person name="Bao Z."/>
        </authorList>
    </citation>
    <scope>NUCLEOTIDE SEQUENCE [LARGE SCALE GENOMIC DNA]</scope>
    <source>
        <strain evidence="6 7">PY_sf001</strain>
    </source>
</reference>
<dbReference type="Pfam" id="PF01841">
    <property type="entry name" value="Transglut_core"/>
    <property type="match status" value="1"/>
</dbReference>
<dbReference type="InterPro" id="IPR023608">
    <property type="entry name" value="Transglutaminase_animal"/>
</dbReference>
<dbReference type="GO" id="GO:0046872">
    <property type="term" value="F:metal ion binding"/>
    <property type="evidence" value="ECO:0007669"/>
    <property type="project" value="UniProtKB-KW"/>
</dbReference>
<protein>
    <submittedName>
        <fullName evidence="6">Hemocyte protein-glutamine gamma-glutamyltransferase</fullName>
    </submittedName>
</protein>
<dbReference type="Pfam" id="PF00927">
    <property type="entry name" value="Transglut_C"/>
    <property type="match status" value="2"/>
</dbReference>
<evidence type="ECO:0000313" key="6">
    <source>
        <dbReference type="EMBL" id="OWF50856.1"/>
    </source>
</evidence>
<evidence type="ECO:0000256" key="4">
    <source>
        <dbReference type="SAM" id="MobiDB-lite"/>
    </source>
</evidence>
<dbReference type="STRING" id="6573.A0A210QQ33"/>
<comment type="cofactor">
    <cofactor evidence="3">
        <name>Ca(2+)</name>
        <dbReference type="ChEBI" id="CHEBI:29108"/>
    </cofactor>
    <text evidence="3">Binds 1 Ca(2+) ion per subunit.</text>
</comment>
<feature type="active site" evidence="2">
    <location>
        <position position="426"/>
    </location>
</feature>
<dbReference type="InterPro" id="IPR001102">
    <property type="entry name" value="Transglutaminase_N"/>
</dbReference>
<dbReference type="Proteomes" id="UP000242188">
    <property type="component" value="Unassembled WGS sequence"/>
</dbReference>
<dbReference type="SMART" id="SM00460">
    <property type="entry name" value="TGc"/>
    <property type="match status" value="1"/>
</dbReference>
<dbReference type="OrthoDB" id="437511at2759"/>
<evidence type="ECO:0000256" key="3">
    <source>
        <dbReference type="PIRSR" id="PIRSR000459-2"/>
    </source>
</evidence>
<comment type="similarity">
    <text evidence="1">Belongs to the transglutaminase superfamily. Transglutaminase family.</text>
</comment>
<dbReference type="FunFam" id="2.60.40.10:FF:000090">
    <property type="entry name" value="Protein-glutamine gamma-glutamyltransferase 2"/>
    <property type="match status" value="1"/>
</dbReference>
<dbReference type="PANTHER" id="PTHR11590">
    <property type="entry name" value="PROTEIN-GLUTAMINE GAMMA-GLUTAMYLTRANSFERASE"/>
    <property type="match status" value="1"/>
</dbReference>
<feature type="active site" evidence="2">
    <location>
        <position position="367"/>
    </location>
</feature>
<dbReference type="InterPro" id="IPR050779">
    <property type="entry name" value="Transglutaminase"/>
</dbReference>
<dbReference type="InterPro" id="IPR008958">
    <property type="entry name" value="Transglutaminase_C"/>
</dbReference>
<dbReference type="Pfam" id="PF00868">
    <property type="entry name" value="Transglut_N"/>
    <property type="match status" value="1"/>
</dbReference>
<dbReference type="AlphaFoldDB" id="A0A210QQ33"/>
<feature type="domain" description="Transglutaminase-like" evidence="5">
    <location>
        <begin position="359"/>
        <end position="453"/>
    </location>
</feature>
<keyword evidence="3" id="KW-0106">Calcium</keyword>
<dbReference type="InterPro" id="IPR013808">
    <property type="entry name" value="Transglutaminase_AS"/>
</dbReference>
<feature type="region of interest" description="Disordered" evidence="4">
    <location>
        <begin position="60"/>
        <end position="80"/>
    </location>
</feature>
<name>A0A210QQ33_MIZYE</name>
<feature type="binding site" evidence="3">
    <location>
        <position position="554"/>
    </location>
    <ligand>
        <name>Ca(2+)</name>
        <dbReference type="ChEBI" id="CHEBI:29108"/>
    </ligand>
</feature>
<proteinExistence type="inferred from homology"/>
<dbReference type="SUPFAM" id="SSF81296">
    <property type="entry name" value="E set domains"/>
    <property type="match status" value="1"/>
</dbReference>
<dbReference type="InterPro" id="IPR036238">
    <property type="entry name" value="Transglutaminase_C_sf"/>
</dbReference>
<keyword evidence="6" id="KW-0808">Transferase</keyword>
<evidence type="ECO:0000313" key="7">
    <source>
        <dbReference type="Proteomes" id="UP000242188"/>
    </source>
</evidence>
<evidence type="ECO:0000256" key="2">
    <source>
        <dbReference type="PIRSR" id="PIRSR000459-1"/>
    </source>
</evidence>
<evidence type="ECO:0000256" key="1">
    <source>
        <dbReference type="ARBA" id="ARBA00005968"/>
    </source>
</evidence>
<comment type="caution">
    <text evidence="6">The sequence shown here is derived from an EMBL/GenBank/DDBJ whole genome shotgun (WGS) entry which is preliminary data.</text>
</comment>